<gene>
    <name evidence="1" type="ORF">FDG2_5470</name>
</gene>
<keyword evidence="2" id="KW-1185">Reference proteome</keyword>
<dbReference type="AlphaFoldDB" id="A0A1C3PDP7"/>
<name>A0A1C3PDP7_9ACTN</name>
<reference evidence="2" key="1">
    <citation type="submission" date="2016-02" db="EMBL/GenBank/DDBJ databases">
        <authorList>
            <person name="Wibberg D."/>
        </authorList>
    </citation>
    <scope>NUCLEOTIDE SEQUENCE [LARGE SCALE GENOMIC DNA]</scope>
</reference>
<proteinExistence type="predicted"/>
<protein>
    <submittedName>
        <fullName evidence="1">Uncharacterized protein</fullName>
    </submittedName>
</protein>
<evidence type="ECO:0000313" key="2">
    <source>
        <dbReference type="Proteomes" id="UP000199013"/>
    </source>
</evidence>
<evidence type="ECO:0000313" key="1">
    <source>
        <dbReference type="EMBL" id="SBW27916.1"/>
    </source>
</evidence>
<dbReference type="Proteomes" id="UP000199013">
    <property type="component" value="Unassembled WGS sequence"/>
</dbReference>
<organism evidence="1 2">
    <name type="scientific">Candidatus Protofrankia californiensis</name>
    <dbReference type="NCBI Taxonomy" id="1839754"/>
    <lineage>
        <taxon>Bacteria</taxon>
        <taxon>Bacillati</taxon>
        <taxon>Actinomycetota</taxon>
        <taxon>Actinomycetes</taxon>
        <taxon>Frankiales</taxon>
        <taxon>Frankiaceae</taxon>
        <taxon>Protofrankia</taxon>
    </lineage>
</organism>
<sequence>MGRQYGGLNGPALFGLPLFGPCLCSGAAVSAGVPEVVPDDRRTHLPSTPREVRATDPVPGREQLVAGRSPAARGVLDTIREDQLTITGRRSAVSRHSSVIAVGRGPASGSRG</sequence>
<accession>A0A1C3PDP7</accession>
<dbReference type="EMBL" id="FLUV01002279">
    <property type="protein sequence ID" value="SBW27916.1"/>
    <property type="molecule type" value="Genomic_DNA"/>
</dbReference>